<keyword evidence="1" id="KW-0732">Signal</keyword>
<evidence type="ECO:0000313" key="2">
    <source>
        <dbReference type="EMBL" id="AEA42176.1"/>
    </source>
</evidence>
<sequence length="309" mass="34863" precursor="true">MLYFRFLLTVLILVNLSSSCTTTTEKTSNEKAVKTEQSISPFIGTFVSKDYSKKEEGSDWVSVKITSITEKLFRLEVRSRADIKKPTCTITCEARLTDEGELVGVQYDFEVGVKINKDLIEIYSPSNKNLNYFCSGGATLAGKYTRISGEADQKQIDHSQFWKFLEYNNYTFSVQAIRDTLTLQPALPLGRVNEIKIPFKGSIADAEIADLDVDGFPEVYVYVREGKDQHIRLIAYNLNKGKSLSEINLQEAKKTDLGEFAGGDQFQTVESTLVRRYSIAGTNKTQQIQYKLKQGEALPQLIVDKVFSY</sequence>
<proteinExistence type="predicted"/>
<evidence type="ECO:0000256" key="1">
    <source>
        <dbReference type="SAM" id="SignalP"/>
    </source>
</evidence>
<gene>
    <name evidence="2" type="ordered locus">Fluta_0167</name>
</gene>
<name>F2IBU8_FLUTR</name>
<organism evidence="2 3">
    <name type="scientific">Fluviicola taffensis (strain DSM 16823 / NCIMB 13979 / RW262)</name>
    <dbReference type="NCBI Taxonomy" id="755732"/>
    <lineage>
        <taxon>Bacteria</taxon>
        <taxon>Pseudomonadati</taxon>
        <taxon>Bacteroidota</taxon>
        <taxon>Flavobacteriia</taxon>
        <taxon>Flavobacteriales</taxon>
        <taxon>Crocinitomicaceae</taxon>
        <taxon>Fluviicola</taxon>
    </lineage>
</organism>
<feature type="signal peptide" evidence="1">
    <location>
        <begin position="1"/>
        <end position="23"/>
    </location>
</feature>
<dbReference type="STRING" id="755732.Fluta_0167"/>
<protein>
    <recommendedName>
        <fullName evidence="4">Lipoprotein</fullName>
    </recommendedName>
</protein>
<keyword evidence="3" id="KW-1185">Reference proteome</keyword>
<dbReference type="KEGG" id="fte:Fluta_0167"/>
<dbReference type="Proteomes" id="UP000007463">
    <property type="component" value="Chromosome"/>
</dbReference>
<evidence type="ECO:0008006" key="4">
    <source>
        <dbReference type="Google" id="ProtNLM"/>
    </source>
</evidence>
<reference evidence="3" key="2">
    <citation type="submission" date="2011-02" db="EMBL/GenBank/DDBJ databases">
        <title>The complete genome of Fluviicola taffensis DSM 16823.</title>
        <authorList>
            <consortium name="US DOE Joint Genome Institute (JGI-PGF)"/>
            <person name="Lucas S."/>
            <person name="Copeland A."/>
            <person name="Lapidus A."/>
            <person name="Bruce D."/>
            <person name="Goodwin L."/>
            <person name="Pitluck S."/>
            <person name="Kyrpides N."/>
            <person name="Mavromatis K."/>
            <person name="Ivanova N."/>
            <person name="Mikhailova N."/>
            <person name="Pagani I."/>
            <person name="Chertkov O."/>
            <person name="Detter J.C."/>
            <person name="Han C."/>
            <person name="Tapia R."/>
            <person name="Land M."/>
            <person name="Hauser L."/>
            <person name="Markowitz V."/>
            <person name="Cheng J.-F."/>
            <person name="Hugenholtz P."/>
            <person name="Woyke T."/>
            <person name="Wu D."/>
            <person name="Tindall B."/>
            <person name="Pomrenke H.G."/>
            <person name="Brambilla E."/>
            <person name="Klenk H.-P."/>
            <person name="Eisen J.A."/>
        </authorList>
    </citation>
    <scope>NUCLEOTIDE SEQUENCE [LARGE SCALE GENOMIC DNA]</scope>
    <source>
        <strain evidence="3">DSM 16823 / RW262 / RW262</strain>
    </source>
</reference>
<accession>F2IBU8</accession>
<dbReference type="PROSITE" id="PS51257">
    <property type="entry name" value="PROKAR_LIPOPROTEIN"/>
    <property type="match status" value="1"/>
</dbReference>
<dbReference type="EMBL" id="CP002542">
    <property type="protein sequence ID" value="AEA42176.1"/>
    <property type="molecule type" value="Genomic_DNA"/>
</dbReference>
<feature type="chain" id="PRO_5003279692" description="Lipoprotein" evidence="1">
    <location>
        <begin position="24"/>
        <end position="309"/>
    </location>
</feature>
<dbReference type="eggNOG" id="COG4461">
    <property type="taxonomic scope" value="Bacteria"/>
</dbReference>
<dbReference type="RefSeq" id="WP_013684950.1">
    <property type="nucleotide sequence ID" value="NC_015321.1"/>
</dbReference>
<dbReference type="HOGENOM" id="CLU_887503_0_0_10"/>
<reference evidence="2 3" key="1">
    <citation type="journal article" date="2011" name="Stand. Genomic Sci.">
        <title>Complete genome sequence of the gliding freshwater bacterium Fluviicola taffensis type strain (RW262).</title>
        <authorList>
            <person name="Woyke T."/>
            <person name="Chertkov O."/>
            <person name="Lapidus A."/>
            <person name="Nolan M."/>
            <person name="Lucas S."/>
            <person name="Del Rio T.G."/>
            <person name="Tice H."/>
            <person name="Cheng J.F."/>
            <person name="Tapia R."/>
            <person name="Han C."/>
            <person name="Goodwin L."/>
            <person name="Pitluck S."/>
            <person name="Liolios K."/>
            <person name="Pagani I."/>
            <person name="Ivanova N."/>
            <person name="Huntemann M."/>
            <person name="Mavromatis K."/>
            <person name="Mikhailova N."/>
            <person name="Pati A."/>
            <person name="Chen A."/>
            <person name="Palaniappan K."/>
            <person name="Land M."/>
            <person name="Hauser L."/>
            <person name="Brambilla E.M."/>
            <person name="Rohde M."/>
            <person name="Mwirichia R."/>
            <person name="Sikorski J."/>
            <person name="Tindall B.J."/>
            <person name="Goker M."/>
            <person name="Bristow J."/>
            <person name="Eisen J.A."/>
            <person name="Markowitz V."/>
            <person name="Hugenholtz P."/>
            <person name="Klenk H.P."/>
            <person name="Kyrpides N.C."/>
        </authorList>
    </citation>
    <scope>NUCLEOTIDE SEQUENCE [LARGE SCALE GENOMIC DNA]</scope>
    <source>
        <strain evidence="3">DSM 16823 / RW262 / RW262</strain>
    </source>
</reference>
<evidence type="ECO:0000313" key="3">
    <source>
        <dbReference type="Proteomes" id="UP000007463"/>
    </source>
</evidence>
<dbReference type="OrthoDB" id="946181at2"/>
<dbReference type="AlphaFoldDB" id="F2IBU8"/>